<gene>
    <name evidence="1" type="ORF">GBK04_03215</name>
</gene>
<name>A0A7C9BMW0_9BACT</name>
<comment type="caution">
    <text evidence="1">The sequence shown here is derived from an EMBL/GenBank/DDBJ whole genome shotgun (WGS) entry which is preliminary data.</text>
</comment>
<organism evidence="1 2">
    <name type="scientific">Salmonirosea aquatica</name>
    <dbReference type="NCBI Taxonomy" id="2654236"/>
    <lineage>
        <taxon>Bacteria</taxon>
        <taxon>Pseudomonadati</taxon>
        <taxon>Bacteroidota</taxon>
        <taxon>Cytophagia</taxon>
        <taxon>Cytophagales</taxon>
        <taxon>Spirosomataceae</taxon>
        <taxon>Salmonirosea</taxon>
    </lineage>
</organism>
<evidence type="ECO:0000313" key="2">
    <source>
        <dbReference type="Proteomes" id="UP000479293"/>
    </source>
</evidence>
<dbReference type="AlphaFoldDB" id="A0A7C9BMW0"/>
<accession>A0A7C9BMW0</accession>
<proteinExistence type="predicted"/>
<reference evidence="1 2" key="1">
    <citation type="submission" date="2019-10" db="EMBL/GenBank/DDBJ databases">
        <title>Draft Genome Sequence of Cytophagaceae sp. SJW1-29.</title>
        <authorList>
            <person name="Choi A."/>
        </authorList>
    </citation>
    <scope>NUCLEOTIDE SEQUENCE [LARGE SCALE GENOMIC DNA]</scope>
    <source>
        <strain evidence="1 2">SJW1-29</strain>
    </source>
</reference>
<dbReference type="EMBL" id="WHLY01000002">
    <property type="protein sequence ID" value="MPR32379.1"/>
    <property type="molecule type" value="Genomic_DNA"/>
</dbReference>
<keyword evidence="2" id="KW-1185">Reference proteome</keyword>
<evidence type="ECO:0000313" key="1">
    <source>
        <dbReference type="EMBL" id="MPR32379.1"/>
    </source>
</evidence>
<sequence length="144" mass="16537">MLVYHGNACQNWVIDPLKKSRYGFFCLSFSPNPKVAYMYALFKCMETNLMQNGCLYELEIDDNIPLDLWGDDIYNYDKKIENGLSFPDLIRKHEKTGVKALRIGKGLDVQTSTPDKRNIINDVICVFDPVVLSKPRLVTDKIGR</sequence>
<dbReference type="Proteomes" id="UP000479293">
    <property type="component" value="Unassembled WGS sequence"/>
</dbReference>
<dbReference type="RefSeq" id="WP_152756788.1">
    <property type="nucleotide sequence ID" value="NZ_WHLY01000002.1"/>
</dbReference>
<protein>
    <submittedName>
        <fullName evidence="1">Uncharacterized protein</fullName>
    </submittedName>
</protein>